<evidence type="ECO:0000259" key="3">
    <source>
        <dbReference type="PROSITE" id="PS50011"/>
    </source>
</evidence>
<evidence type="ECO:0000256" key="1">
    <source>
        <dbReference type="ARBA" id="ARBA00022741"/>
    </source>
</evidence>
<dbReference type="Proteomes" id="UP000622797">
    <property type="component" value="Unassembled WGS sequence"/>
</dbReference>
<dbReference type="GO" id="GO:0097527">
    <property type="term" value="P:necroptotic signaling pathway"/>
    <property type="evidence" value="ECO:0007669"/>
    <property type="project" value="TreeGrafter"/>
</dbReference>
<organism evidence="4 5">
    <name type="scientific">Fusarium sarcochroum</name>
    <dbReference type="NCBI Taxonomy" id="1208366"/>
    <lineage>
        <taxon>Eukaryota</taxon>
        <taxon>Fungi</taxon>
        <taxon>Dikarya</taxon>
        <taxon>Ascomycota</taxon>
        <taxon>Pezizomycotina</taxon>
        <taxon>Sordariomycetes</taxon>
        <taxon>Hypocreomycetidae</taxon>
        <taxon>Hypocreales</taxon>
        <taxon>Nectriaceae</taxon>
        <taxon>Fusarium</taxon>
        <taxon>Fusarium lateritium species complex</taxon>
    </lineage>
</organism>
<dbReference type="AlphaFoldDB" id="A0A8H4TWP1"/>
<dbReference type="InterPro" id="IPR011009">
    <property type="entry name" value="Kinase-like_dom_sf"/>
</dbReference>
<dbReference type="SUPFAM" id="SSF48403">
    <property type="entry name" value="Ankyrin repeat"/>
    <property type="match status" value="1"/>
</dbReference>
<dbReference type="EMBL" id="JABEXW010000351">
    <property type="protein sequence ID" value="KAF4965407.1"/>
    <property type="molecule type" value="Genomic_DNA"/>
</dbReference>
<protein>
    <recommendedName>
        <fullName evidence="3">Protein kinase domain-containing protein</fullName>
    </recommendedName>
</protein>
<dbReference type="PROSITE" id="PS50011">
    <property type="entry name" value="PROTEIN_KINASE_DOM"/>
    <property type="match status" value="1"/>
</dbReference>
<comment type="caution">
    <text evidence="4">The sequence shown here is derived from an EMBL/GenBank/DDBJ whole genome shotgun (WGS) entry which is preliminary data.</text>
</comment>
<proteinExistence type="predicted"/>
<keyword evidence="5" id="KW-1185">Reference proteome</keyword>
<dbReference type="PANTHER" id="PTHR44329:SF298">
    <property type="entry name" value="MIXED LINEAGE KINASE DOMAIN-LIKE PROTEIN"/>
    <property type="match status" value="1"/>
</dbReference>
<dbReference type="GO" id="GO:0004672">
    <property type="term" value="F:protein kinase activity"/>
    <property type="evidence" value="ECO:0007669"/>
    <property type="project" value="InterPro"/>
</dbReference>
<dbReference type="InterPro" id="IPR008271">
    <property type="entry name" value="Ser/Thr_kinase_AS"/>
</dbReference>
<dbReference type="InterPro" id="IPR036770">
    <property type="entry name" value="Ankyrin_rpt-contain_sf"/>
</dbReference>
<dbReference type="SMART" id="SM00220">
    <property type="entry name" value="S_TKc"/>
    <property type="match status" value="1"/>
</dbReference>
<dbReference type="OrthoDB" id="5986190at2759"/>
<sequence length="1215" mass="138159">MSWLNSASNSRIWMTALGIPGDDPYRSRNTAAEMRNSHVPRLFRESACVGRIGSGGVFDVTLYRHKKALYAVKKARKDFPGGGKIAFQEIQVVSKLMLRHHPNIIDIRGWDWSDDQMPVLFTFFAEQGTVRDFVHRNKNLSLSITEKRNFAIDIASGLNALHAADVAHGDIKLINTLVFPDPRNPRAWIAKVADFSHSVFGLSLRRHTSYPGTALYNAPEVRDRNAHVPSDQLVRCESFSYGLLVWELLRDGEEYIDPAWIGGEPETDGTSRRERFLQQLPRNGLLNLALSFLCSRYKGSCNFDANLFYRVFEMTLKDSPSYRKDLATIAIALDYCDRANIVHGTADSALGRINVWDFNPWQKESWVSRAQFVDELRENLSNLRQPNHAEFHFLMSRCFTEGYGVPLSIPDAVHHLVEAAKLGSTDAVWILEAYRGRLPGLEDFGPENRTEALGGRSSVLDTIREIVSMAESMTPRAEEGQIPSTTVEFSNYLRAWNQRAAVYTLRHEFTSHLGDGLTKYGWLREINGIRDIAIRANHYGILLCNVNITYFTLLAPNVTAPFLEVCASLGFESYLQKPELLARQADQYADTSYRSQSEFYLRLLVAAARGGQWAMINHLVKLIRKIFLEEHLSFGTQLESETGESPLHHLAGLTASDDAITTLIGALQSLGVDINGVMTARTWLLPFGIELYGTPLQVAIRCKCLRSVKALVEAGADLSLSHGDAPPPLILATSLHCNRIVEYLLDISPGARQAIDSLGVPTKKGWFEDLFPEVQGGYPMYDLIDTARQFIDRFLTPDDSGTSLWQYDELDGSPLIEAVRKGQKDLRVLATLINLGLWPRSMTGRWTLLELVLSQERQDPFRIQLLRFLLNRRNIENASLLDEFSPSLRSHATEWTDGWIHFFREVRCAENGQMRGLPLMQFLVQRRDIEVVGHILAIFRYAAPELATQRSRGHLTPIHLAILQHDKPLFWILMGPILSSLRAEEMKFSRRSLRDIGQDSIDAQRSRKTVQKFCKKLGMPWEAWSHSLNLYLTYRGPEWQVLQLVATREARQRLAQGVYGTQNKWRSNHETHIYATFTNGNPLEIVKALERYAVWSLEWEEYGLSKAEDICVLMNVIKMEAAAKEKNPLRKSRKLELSPKLPWWAPKQFVALYNTQGMLGRSKSASEMIYDAYLQLERTTPSWIPLPNDQAHKIGVECVREWFQKGYGAEYDVWL</sequence>
<dbReference type="InterPro" id="IPR000719">
    <property type="entry name" value="Prot_kinase_dom"/>
</dbReference>
<dbReference type="PANTHER" id="PTHR44329">
    <property type="entry name" value="SERINE/THREONINE-PROTEIN KINASE TNNI3K-RELATED"/>
    <property type="match status" value="1"/>
</dbReference>
<dbReference type="Gene3D" id="1.25.40.20">
    <property type="entry name" value="Ankyrin repeat-containing domain"/>
    <property type="match status" value="1"/>
</dbReference>
<evidence type="ECO:0000313" key="4">
    <source>
        <dbReference type="EMBL" id="KAF4965407.1"/>
    </source>
</evidence>
<dbReference type="InterPro" id="IPR051681">
    <property type="entry name" value="Ser/Thr_Kinases-Pseudokinases"/>
</dbReference>
<evidence type="ECO:0000313" key="5">
    <source>
        <dbReference type="Proteomes" id="UP000622797"/>
    </source>
</evidence>
<dbReference type="GO" id="GO:0005524">
    <property type="term" value="F:ATP binding"/>
    <property type="evidence" value="ECO:0007669"/>
    <property type="project" value="UniProtKB-KW"/>
</dbReference>
<name>A0A8H4TWP1_9HYPO</name>
<dbReference type="Pfam" id="PF00069">
    <property type="entry name" value="Pkinase"/>
    <property type="match status" value="1"/>
</dbReference>
<feature type="domain" description="Protein kinase" evidence="3">
    <location>
        <begin position="43"/>
        <end position="336"/>
    </location>
</feature>
<keyword evidence="1" id="KW-0547">Nucleotide-binding</keyword>
<reference evidence="4" key="2">
    <citation type="submission" date="2020-05" db="EMBL/GenBank/DDBJ databases">
        <authorList>
            <person name="Kim H.-S."/>
            <person name="Proctor R.H."/>
            <person name="Brown D.W."/>
        </authorList>
    </citation>
    <scope>NUCLEOTIDE SEQUENCE</scope>
    <source>
        <strain evidence="4">NRRL 20472</strain>
    </source>
</reference>
<dbReference type="CDD" id="cd00180">
    <property type="entry name" value="PKc"/>
    <property type="match status" value="1"/>
</dbReference>
<accession>A0A8H4TWP1</accession>
<dbReference type="Gene3D" id="1.10.510.10">
    <property type="entry name" value="Transferase(Phosphotransferase) domain 1"/>
    <property type="match status" value="1"/>
</dbReference>
<evidence type="ECO:0000256" key="2">
    <source>
        <dbReference type="ARBA" id="ARBA00022840"/>
    </source>
</evidence>
<keyword evidence="2" id="KW-0067">ATP-binding</keyword>
<dbReference type="SUPFAM" id="SSF56112">
    <property type="entry name" value="Protein kinase-like (PK-like)"/>
    <property type="match status" value="1"/>
</dbReference>
<gene>
    <name evidence="4" type="ORF">FSARC_6785</name>
</gene>
<dbReference type="PROSITE" id="PS00108">
    <property type="entry name" value="PROTEIN_KINASE_ST"/>
    <property type="match status" value="1"/>
</dbReference>
<reference evidence="4" key="1">
    <citation type="journal article" date="2020" name="BMC Genomics">
        <title>Correction to: Identification and distribution of gene clusters required for synthesis of sphingolipid metabolism inhibitors in diverse species of the filamentous fungus Fusarium.</title>
        <authorList>
            <person name="Kim H.S."/>
            <person name="Lohmar J.M."/>
            <person name="Busman M."/>
            <person name="Brown D.W."/>
            <person name="Naumann T.A."/>
            <person name="Divon H.H."/>
            <person name="Lysoe E."/>
            <person name="Uhlig S."/>
            <person name="Proctor R.H."/>
        </authorList>
    </citation>
    <scope>NUCLEOTIDE SEQUENCE</scope>
    <source>
        <strain evidence="4">NRRL 20472</strain>
    </source>
</reference>